<dbReference type="PROSITE" id="PS51742">
    <property type="entry name" value="PPC"/>
    <property type="match status" value="1"/>
</dbReference>
<dbReference type="Gene3D" id="3.30.1330.80">
    <property type="entry name" value="Hypothetical protein, similar to alpha- acetolactate decarboxylase, domain 2"/>
    <property type="match status" value="1"/>
</dbReference>
<dbReference type="PATRIC" id="fig|158899.10.peg.2980"/>
<organism evidence="2">
    <name type="scientific">Collimonas fungivorans</name>
    <dbReference type="NCBI Taxonomy" id="158899"/>
    <lineage>
        <taxon>Bacteria</taxon>
        <taxon>Pseudomonadati</taxon>
        <taxon>Pseudomonadota</taxon>
        <taxon>Betaproteobacteria</taxon>
        <taxon>Burkholderiales</taxon>
        <taxon>Oxalobacteraceae</taxon>
        <taxon>Collimonas</taxon>
    </lineage>
</organism>
<gene>
    <name evidence="2" type="ORF">CFter6_2984</name>
</gene>
<dbReference type="Proteomes" id="UP000072421">
    <property type="component" value="Chromosome"/>
</dbReference>
<dbReference type="PANTHER" id="PTHR34988">
    <property type="entry name" value="PROTEIN, PUTATIVE-RELATED"/>
    <property type="match status" value="1"/>
</dbReference>
<accession>A0A127PD43</accession>
<dbReference type="PANTHER" id="PTHR34988:SF1">
    <property type="entry name" value="DNA-BINDING PROTEIN"/>
    <property type="match status" value="1"/>
</dbReference>
<feature type="domain" description="PPC" evidence="1">
    <location>
        <begin position="1"/>
        <end position="129"/>
    </location>
</feature>
<sequence length="137" mass="14438">MQTLPLRLNPGQDLRSALESVLAEHGVSAAFVLQGIGSLSVAQLRFAEVQQATEFRGDLEILTLGGSLSPDGVHLHMTIADAEGRVLGGHVAPGCIVRTTAELLLALLPEYSFAREPDAVSGFNELVIREQPGPGSV</sequence>
<dbReference type="CDD" id="cd11378">
    <property type="entry name" value="DUF296"/>
    <property type="match status" value="1"/>
</dbReference>
<evidence type="ECO:0000313" key="3">
    <source>
        <dbReference type="Proteomes" id="UP000072421"/>
    </source>
</evidence>
<dbReference type="OrthoDB" id="552202at2"/>
<protein>
    <recommendedName>
        <fullName evidence="1">PPC domain-containing protein</fullName>
    </recommendedName>
</protein>
<dbReference type="InterPro" id="IPR005175">
    <property type="entry name" value="PPC_dom"/>
</dbReference>
<proteinExistence type="predicted"/>
<evidence type="ECO:0000259" key="1">
    <source>
        <dbReference type="PROSITE" id="PS51742"/>
    </source>
</evidence>
<reference evidence="2 3" key="1">
    <citation type="submission" date="2015-11" db="EMBL/GenBank/DDBJ databases">
        <title>Exploring the genomic traits of fungus-feeding bacterial genus Collimonas.</title>
        <authorList>
            <person name="Song C."/>
            <person name="Schmidt R."/>
            <person name="de Jager V."/>
            <person name="Krzyzanowska D."/>
            <person name="Jongedijk E."/>
            <person name="Cankar K."/>
            <person name="Beekwilder J."/>
            <person name="van Veen A."/>
            <person name="de Boer W."/>
            <person name="van Veen J.A."/>
            <person name="Garbeva P."/>
        </authorList>
    </citation>
    <scope>NUCLEOTIDE SEQUENCE [LARGE SCALE GENOMIC DNA]</scope>
    <source>
        <strain evidence="2 3">Ter6</strain>
    </source>
</reference>
<dbReference type="SUPFAM" id="SSF117856">
    <property type="entry name" value="AF0104/ALDC/Ptd012-like"/>
    <property type="match status" value="1"/>
</dbReference>
<evidence type="ECO:0000313" key="2">
    <source>
        <dbReference type="EMBL" id="AMO95643.1"/>
    </source>
</evidence>
<name>A0A127PD43_9BURK</name>
<dbReference type="Pfam" id="PF03479">
    <property type="entry name" value="PCC"/>
    <property type="match status" value="1"/>
</dbReference>
<dbReference type="EMBL" id="CP013232">
    <property type="protein sequence ID" value="AMO95643.1"/>
    <property type="molecule type" value="Genomic_DNA"/>
</dbReference>
<dbReference type="AlphaFoldDB" id="A0A127PD43"/>
<dbReference type="RefSeq" id="WP_061542370.1">
    <property type="nucleotide sequence ID" value="NZ_CP013232.1"/>
</dbReference>